<dbReference type="PIRSF" id="PIRSF016308">
    <property type="entry name" value="UBP"/>
    <property type="match status" value="1"/>
</dbReference>
<feature type="binding site" evidence="13">
    <location>
        <position position="182"/>
    </location>
    <ligand>
        <name>Zn(2+)</name>
        <dbReference type="ChEBI" id="CHEBI:29105"/>
    </ligand>
</feature>
<evidence type="ECO:0000256" key="16">
    <source>
        <dbReference type="SAM" id="MobiDB-lite"/>
    </source>
</evidence>
<proteinExistence type="inferred from homology"/>
<evidence type="ECO:0000313" key="20">
    <source>
        <dbReference type="EMBL" id="GJN05643.1"/>
    </source>
</evidence>
<keyword evidence="4 11" id="KW-0479">Metal-binding</keyword>
<feature type="region of interest" description="Disordered" evidence="16">
    <location>
        <begin position="735"/>
        <end position="758"/>
    </location>
</feature>
<dbReference type="FunFam" id="1.10.8.10:FF:000103">
    <property type="entry name" value="Ubiquitin carboxyl-terminal hydrolase"/>
    <property type="match status" value="1"/>
</dbReference>
<dbReference type="GO" id="GO:0004843">
    <property type="term" value="F:cysteine-type deubiquitinase activity"/>
    <property type="evidence" value="ECO:0007669"/>
    <property type="project" value="UniProtKB-UniRule"/>
</dbReference>
<evidence type="ECO:0000256" key="5">
    <source>
        <dbReference type="ARBA" id="ARBA00022737"/>
    </source>
</evidence>
<accession>A0AAV5D5G6</accession>
<dbReference type="Pfam" id="PF00443">
    <property type="entry name" value="UCH"/>
    <property type="match status" value="1"/>
</dbReference>
<dbReference type="GO" id="GO:0008270">
    <property type="term" value="F:zinc ion binding"/>
    <property type="evidence" value="ECO:0007669"/>
    <property type="project" value="UniProtKB-UniRule"/>
</dbReference>
<dbReference type="Proteomes" id="UP001054889">
    <property type="component" value="Unassembled WGS sequence"/>
</dbReference>
<keyword evidence="10 11" id="KW-0862">Zinc</keyword>
<evidence type="ECO:0000256" key="15">
    <source>
        <dbReference type="RuleBase" id="RU366025"/>
    </source>
</evidence>
<dbReference type="GO" id="GO:0016579">
    <property type="term" value="P:protein deubiquitination"/>
    <property type="evidence" value="ECO:0007669"/>
    <property type="project" value="InterPro"/>
</dbReference>
<dbReference type="GO" id="GO:0023052">
    <property type="term" value="P:signaling"/>
    <property type="evidence" value="ECO:0007669"/>
    <property type="project" value="UniProtKB-ARBA"/>
</dbReference>
<evidence type="ECO:0000259" key="18">
    <source>
        <dbReference type="PROSITE" id="PS50235"/>
    </source>
</evidence>
<dbReference type="PROSITE" id="PS00973">
    <property type="entry name" value="USP_2"/>
    <property type="match status" value="1"/>
</dbReference>
<dbReference type="Gene3D" id="3.30.40.10">
    <property type="entry name" value="Zinc/RING finger domain, C3HC4 (zinc finger)"/>
    <property type="match status" value="2"/>
</dbReference>
<dbReference type="SMART" id="SM00165">
    <property type="entry name" value="UBA"/>
    <property type="match status" value="2"/>
</dbReference>
<keyword evidence="6 14" id="KW-0863">Zinc-finger</keyword>
<dbReference type="PANTHER" id="PTHR21646:SF10">
    <property type="entry name" value="UBIQUITIN CARBOXYL-TERMINAL HYDROLASE 14"/>
    <property type="match status" value="1"/>
</dbReference>
<dbReference type="InterPro" id="IPR050185">
    <property type="entry name" value="Ub_carboxyl-term_hydrolase"/>
</dbReference>
<evidence type="ECO:0000256" key="14">
    <source>
        <dbReference type="PROSITE-ProRule" id="PRU00502"/>
    </source>
</evidence>
<feature type="compositionally biased region" description="Polar residues" evidence="16">
    <location>
        <begin position="685"/>
        <end position="697"/>
    </location>
</feature>
<keyword evidence="9 11" id="KW-0788">Thiol protease</keyword>
<keyword evidence="7 11" id="KW-0833">Ubl conjugation pathway</keyword>
<evidence type="ECO:0000259" key="19">
    <source>
        <dbReference type="PROSITE" id="PS50271"/>
    </source>
</evidence>
<feature type="domain" description="UBA" evidence="17">
    <location>
        <begin position="632"/>
        <end position="673"/>
    </location>
</feature>
<organism evidence="20 21">
    <name type="scientific">Eleusine coracana subsp. coracana</name>
    <dbReference type="NCBI Taxonomy" id="191504"/>
    <lineage>
        <taxon>Eukaryota</taxon>
        <taxon>Viridiplantae</taxon>
        <taxon>Streptophyta</taxon>
        <taxon>Embryophyta</taxon>
        <taxon>Tracheophyta</taxon>
        <taxon>Spermatophyta</taxon>
        <taxon>Magnoliopsida</taxon>
        <taxon>Liliopsida</taxon>
        <taxon>Poales</taxon>
        <taxon>Poaceae</taxon>
        <taxon>PACMAD clade</taxon>
        <taxon>Chloridoideae</taxon>
        <taxon>Cynodonteae</taxon>
        <taxon>Eleusininae</taxon>
        <taxon>Eleusine</taxon>
    </lineage>
</organism>
<evidence type="ECO:0000256" key="10">
    <source>
        <dbReference type="ARBA" id="ARBA00022833"/>
    </source>
</evidence>
<evidence type="ECO:0000259" key="17">
    <source>
        <dbReference type="PROSITE" id="PS50030"/>
    </source>
</evidence>
<dbReference type="InterPro" id="IPR028889">
    <property type="entry name" value="USP"/>
</dbReference>
<dbReference type="PROSITE" id="PS00972">
    <property type="entry name" value="USP_1"/>
    <property type="match status" value="1"/>
</dbReference>
<dbReference type="InterPro" id="IPR001394">
    <property type="entry name" value="Peptidase_C19_UCH"/>
</dbReference>
<feature type="binding site" evidence="13">
    <location>
        <position position="202"/>
    </location>
    <ligand>
        <name>Zn(2+)</name>
        <dbReference type="ChEBI" id="CHEBI:29105"/>
    </ligand>
</feature>
<feature type="region of interest" description="Disordered" evidence="16">
    <location>
        <begin position="608"/>
        <end position="629"/>
    </location>
</feature>
<dbReference type="Pfam" id="PF17807">
    <property type="entry name" value="zf-UBP_var"/>
    <property type="match status" value="1"/>
</dbReference>
<evidence type="ECO:0000256" key="3">
    <source>
        <dbReference type="ARBA" id="ARBA00022670"/>
    </source>
</evidence>
<evidence type="ECO:0000256" key="13">
    <source>
        <dbReference type="PIRSR" id="PIRSR016308-3"/>
    </source>
</evidence>
<dbReference type="InterPro" id="IPR016652">
    <property type="entry name" value="Ubiquitinyl_hydrolase"/>
</dbReference>
<dbReference type="GO" id="GO:0006508">
    <property type="term" value="P:proteolysis"/>
    <property type="evidence" value="ECO:0007669"/>
    <property type="project" value="UniProtKB-KW"/>
</dbReference>
<dbReference type="Pfam" id="PF02148">
    <property type="entry name" value="zf-UBP"/>
    <property type="match status" value="1"/>
</dbReference>
<dbReference type="SUPFAM" id="SSF46934">
    <property type="entry name" value="UBA-like"/>
    <property type="match status" value="1"/>
</dbReference>
<feature type="binding site" evidence="13">
    <location>
        <position position="185"/>
    </location>
    <ligand>
        <name>Zn(2+)</name>
        <dbReference type="ChEBI" id="CHEBI:29105"/>
    </ligand>
</feature>
<keyword evidence="3 11" id="KW-0645">Protease</keyword>
<sequence>MDLLRSHLHKVRIPEPTNRIHKDECCVSFDTPRSEGGLYVDMSSFLGFGREHVEWSYEKTGNPVYLHIVQRRKPDADESDRPLKKPTLLAIGVEGGFSDQEPEYDETFEIVILPEFISLPFPSVDLPEKVRLAVDKVILAESADRKQQLAAWVADKKKISVYAMDLQQLDNGVIVPPTGWKCSKCEKTENLWLNLTDGMILCGRKLWDGSGGNNHAIEHYKETKYPLAVKLGTITADLEAAGNCTPELLHFEIFLLFCSDVFSYPEDDSIEDPLLAQHLSHFGIDFSSLQKTEMTTAERELDCNTNYDWNRIQESGKDAELLFGPGYTGLANLGNSCYMASIMQVMFSTHPFISRYFEKQSLKAAFATSPADPTLDLNMQMTKLGHGLLSGKYSAPTNEGQEGIRPRMFKNVIASNHPEFSSMRQQVVFLFSSLMPSISSYIFFDRLDQANPGNHELNPCTGFKFIIEERVQCPSGKVSYNKRSDYMLSLNIPLHEAINKEELEAFNEKKAAMDLDGKEVSTEEIVRPRVPLEACLASFSGPEEIPDFYSTALNSKTTATKTAGFKTFPDYLVLHMRKFVMEAGWVPKKLDVYIDVPDTIDISHMRSKGVQPGEEMLPEGASGNSAEPAQPVANEDIVSQLASMGFNYFHCQKAAINTLNTGVEEAMNWLLSHMDDPDIDDPISKDQQGSEQSVDESSVQTLVSFGFQEDVAIKALKASGGNIEKATDWIFSHPEASSSASADSSTNNAKADDEDMPDGSGRYKLMAFVSHMGTSTHCGHYVAHVLKDGKWAIFNDSKVAASVDLPKDMGYLYFFQRISS</sequence>
<dbReference type="Gene3D" id="3.90.70.10">
    <property type="entry name" value="Cysteine proteinases"/>
    <property type="match status" value="1"/>
</dbReference>
<comment type="similarity">
    <text evidence="2 11 15">Belongs to the peptidase C19 family.</text>
</comment>
<dbReference type="CDD" id="cd14295">
    <property type="entry name" value="UBA1_atUBP14"/>
    <property type="match status" value="1"/>
</dbReference>
<dbReference type="CDD" id="cd02658">
    <property type="entry name" value="Peptidase_C19B"/>
    <property type="match status" value="1"/>
</dbReference>
<protein>
    <recommendedName>
        <fullName evidence="11 15">Ubiquitin carboxyl-terminal hydrolase</fullName>
        <ecNumber evidence="11 15">3.4.19.12</ecNumber>
    </recommendedName>
</protein>
<evidence type="ECO:0000256" key="7">
    <source>
        <dbReference type="ARBA" id="ARBA00022786"/>
    </source>
</evidence>
<dbReference type="InterPro" id="IPR038765">
    <property type="entry name" value="Papain-like_cys_pep_sf"/>
</dbReference>
<dbReference type="InterPro" id="IPR001607">
    <property type="entry name" value="Znf_UBP"/>
</dbReference>
<dbReference type="CDD" id="cd14388">
    <property type="entry name" value="UBA2_atUBP14"/>
    <property type="match status" value="1"/>
</dbReference>
<keyword evidence="8 11" id="KW-0378">Hydrolase</keyword>
<dbReference type="FunFam" id="1.10.8.10:FF:000086">
    <property type="entry name" value="Ubiquitin carboxyl-terminal hydrolase"/>
    <property type="match status" value="1"/>
</dbReference>
<dbReference type="PROSITE" id="PS50235">
    <property type="entry name" value="USP_3"/>
    <property type="match status" value="1"/>
</dbReference>
<evidence type="ECO:0000313" key="21">
    <source>
        <dbReference type="Proteomes" id="UP001054889"/>
    </source>
</evidence>
<keyword evidence="5" id="KW-0677">Repeat</keyword>
<evidence type="ECO:0000256" key="6">
    <source>
        <dbReference type="ARBA" id="ARBA00022771"/>
    </source>
</evidence>
<dbReference type="InterPro" id="IPR013083">
    <property type="entry name" value="Znf_RING/FYVE/PHD"/>
</dbReference>
<feature type="compositionally biased region" description="Low complexity" evidence="16">
    <location>
        <begin position="736"/>
        <end position="749"/>
    </location>
</feature>
<dbReference type="InterPro" id="IPR009060">
    <property type="entry name" value="UBA-like_sf"/>
</dbReference>
<evidence type="ECO:0000256" key="2">
    <source>
        <dbReference type="ARBA" id="ARBA00009085"/>
    </source>
</evidence>
<dbReference type="FunFam" id="3.90.70.10:FF:000099">
    <property type="entry name" value="Ubiquitin carboxyl-terminal hydrolase"/>
    <property type="match status" value="1"/>
</dbReference>
<reference evidence="20" key="1">
    <citation type="journal article" date="2018" name="DNA Res.">
        <title>Multiple hybrid de novo genome assembly of finger millet, an orphan allotetraploid crop.</title>
        <authorList>
            <person name="Hatakeyama M."/>
            <person name="Aluri S."/>
            <person name="Balachadran M.T."/>
            <person name="Sivarajan S.R."/>
            <person name="Patrignani A."/>
            <person name="Gruter S."/>
            <person name="Poveda L."/>
            <person name="Shimizu-Inatsugi R."/>
            <person name="Baeten J."/>
            <person name="Francoijs K.J."/>
            <person name="Nataraja K.N."/>
            <person name="Reddy Y.A.N."/>
            <person name="Phadnis S."/>
            <person name="Ravikumar R.L."/>
            <person name="Schlapbach R."/>
            <person name="Sreeman S.M."/>
            <person name="Shimizu K.K."/>
        </authorList>
    </citation>
    <scope>NUCLEOTIDE SEQUENCE</scope>
</reference>
<dbReference type="Pfam" id="PF00627">
    <property type="entry name" value="UBA"/>
    <property type="match status" value="2"/>
</dbReference>
<dbReference type="PANTHER" id="PTHR21646">
    <property type="entry name" value="UBIQUITIN CARBOXYL-TERMINAL HYDROLASE"/>
    <property type="match status" value="1"/>
</dbReference>
<feature type="active site" description="Proton acceptor" evidence="12">
    <location>
        <position position="780"/>
    </location>
</feature>
<dbReference type="SUPFAM" id="SSF57850">
    <property type="entry name" value="RING/U-box"/>
    <property type="match status" value="1"/>
</dbReference>
<dbReference type="FunFam" id="3.30.40.10:FF:000026">
    <property type="entry name" value="Ubiquitin carboxyl-terminal hydrolase"/>
    <property type="match status" value="1"/>
</dbReference>
<dbReference type="InterPro" id="IPR041432">
    <property type="entry name" value="UBP13_Znf-UBP_var"/>
</dbReference>
<evidence type="ECO:0000256" key="11">
    <source>
        <dbReference type="PIRNR" id="PIRNR016308"/>
    </source>
</evidence>
<name>A0AAV5D5G6_ELECO</name>
<feature type="region of interest" description="Disordered" evidence="16">
    <location>
        <begin position="678"/>
        <end position="697"/>
    </location>
</feature>
<comment type="caution">
    <text evidence="20">The sequence shown here is derived from an EMBL/GenBank/DDBJ whole genome shotgun (WGS) entry which is preliminary data.</text>
</comment>
<dbReference type="GO" id="GO:0007154">
    <property type="term" value="P:cell communication"/>
    <property type="evidence" value="ECO:0007669"/>
    <property type="project" value="UniProtKB-ARBA"/>
</dbReference>
<dbReference type="SMART" id="SM00290">
    <property type="entry name" value="ZnF_UBP"/>
    <property type="match status" value="1"/>
</dbReference>
<feature type="domain" description="UBP-type" evidence="19">
    <location>
        <begin position="158"/>
        <end position="286"/>
    </location>
</feature>
<dbReference type="InterPro" id="IPR015940">
    <property type="entry name" value="UBA"/>
</dbReference>
<feature type="binding site" evidence="13">
    <location>
        <position position="215"/>
    </location>
    <ligand>
        <name>Zn(2+)</name>
        <dbReference type="ChEBI" id="CHEBI:29105"/>
    </ligand>
</feature>
<keyword evidence="21" id="KW-1185">Reference proteome</keyword>
<dbReference type="InterPro" id="IPR018200">
    <property type="entry name" value="USP_CS"/>
</dbReference>
<feature type="active site" description="Nucleophile" evidence="12">
    <location>
        <position position="337"/>
    </location>
</feature>
<reference evidence="20" key="2">
    <citation type="submission" date="2021-12" db="EMBL/GenBank/DDBJ databases">
        <title>Resequencing data analysis of finger millet.</title>
        <authorList>
            <person name="Hatakeyama M."/>
            <person name="Aluri S."/>
            <person name="Balachadran M.T."/>
            <person name="Sivarajan S.R."/>
            <person name="Poveda L."/>
            <person name="Shimizu-Inatsugi R."/>
            <person name="Schlapbach R."/>
            <person name="Sreeman S.M."/>
            <person name="Shimizu K.K."/>
        </authorList>
    </citation>
    <scope>NUCLEOTIDE SEQUENCE</scope>
</reference>
<evidence type="ECO:0000256" key="8">
    <source>
        <dbReference type="ARBA" id="ARBA00022801"/>
    </source>
</evidence>
<dbReference type="SUPFAM" id="SSF54001">
    <property type="entry name" value="Cysteine proteinases"/>
    <property type="match status" value="1"/>
</dbReference>
<evidence type="ECO:0000256" key="4">
    <source>
        <dbReference type="ARBA" id="ARBA00022723"/>
    </source>
</evidence>
<evidence type="ECO:0000256" key="9">
    <source>
        <dbReference type="ARBA" id="ARBA00022807"/>
    </source>
</evidence>
<dbReference type="PROSITE" id="PS50271">
    <property type="entry name" value="ZF_UBP"/>
    <property type="match status" value="1"/>
</dbReference>
<dbReference type="FunFam" id="3.30.40.10:FF:000371">
    <property type="entry name" value="Ubiquitin carboxyl-terminal hydrolase"/>
    <property type="match status" value="1"/>
</dbReference>
<dbReference type="EMBL" id="BQKI01000012">
    <property type="protein sequence ID" value="GJN05643.1"/>
    <property type="molecule type" value="Genomic_DNA"/>
</dbReference>
<feature type="domain" description="USP" evidence="18">
    <location>
        <begin position="328"/>
        <end position="818"/>
    </location>
</feature>
<comment type="function">
    <text evidence="15">Recognizes and hydrolyzes the peptide bond at the C-terminal Gly of ubiquitin. Involved in the processing of poly-ubiquitin precursors as well as that of ubiquitinated proteins.</text>
</comment>
<evidence type="ECO:0000256" key="12">
    <source>
        <dbReference type="PIRSR" id="PIRSR016308-1"/>
    </source>
</evidence>
<comment type="catalytic activity">
    <reaction evidence="1 11 15">
        <text>Thiol-dependent hydrolysis of ester, thioester, amide, peptide and isopeptide bonds formed by the C-terminal Gly of ubiquitin (a 76-residue protein attached to proteins as an intracellular targeting signal).</text>
        <dbReference type="EC" id="3.4.19.12"/>
    </reaction>
</comment>
<gene>
    <name evidence="20" type="primary">ga23291</name>
    <name evidence="20" type="ORF">PR202_ga23291</name>
</gene>
<dbReference type="AlphaFoldDB" id="A0AAV5D5G6"/>
<evidence type="ECO:0000256" key="1">
    <source>
        <dbReference type="ARBA" id="ARBA00000707"/>
    </source>
</evidence>
<dbReference type="Gene3D" id="1.10.8.10">
    <property type="entry name" value="DNA helicase RuvA subunit, C-terminal domain"/>
    <property type="match status" value="2"/>
</dbReference>
<feature type="domain" description="UBA" evidence="17">
    <location>
        <begin position="693"/>
        <end position="733"/>
    </location>
</feature>
<dbReference type="EC" id="3.4.19.12" evidence="11 15"/>
<dbReference type="PROSITE" id="PS50030">
    <property type="entry name" value="UBA"/>
    <property type="match status" value="2"/>
</dbReference>